<keyword evidence="2" id="KW-1133">Transmembrane helix</keyword>
<evidence type="ECO:0000256" key="2">
    <source>
        <dbReference type="SAM" id="Phobius"/>
    </source>
</evidence>
<evidence type="ECO:0000313" key="3">
    <source>
        <dbReference type="EMBL" id="CAE6434729.1"/>
    </source>
</evidence>
<evidence type="ECO:0000256" key="1">
    <source>
        <dbReference type="SAM" id="MobiDB-lite"/>
    </source>
</evidence>
<evidence type="ECO:0000313" key="4">
    <source>
        <dbReference type="Proteomes" id="UP000663888"/>
    </source>
</evidence>
<feature type="region of interest" description="Disordered" evidence="1">
    <location>
        <begin position="1"/>
        <end position="22"/>
    </location>
</feature>
<comment type="caution">
    <text evidence="3">The sequence shown here is derived from an EMBL/GenBank/DDBJ whole genome shotgun (WGS) entry which is preliminary data.</text>
</comment>
<reference evidence="3" key="1">
    <citation type="submission" date="2021-01" db="EMBL/GenBank/DDBJ databases">
        <authorList>
            <person name="Kaushik A."/>
        </authorList>
    </citation>
    <scope>NUCLEOTIDE SEQUENCE</scope>
    <source>
        <strain evidence="3">AG4-R118</strain>
    </source>
</reference>
<keyword evidence="2" id="KW-0812">Transmembrane</keyword>
<organism evidence="3 4">
    <name type="scientific">Rhizoctonia solani</name>
    <dbReference type="NCBI Taxonomy" id="456999"/>
    <lineage>
        <taxon>Eukaryota</taxon>
        <taxon>Fungi</taxon>
        <taxon>Dikarya</taxon>
        <taxon>Basidiomycota</taxon>
        <taxon>Agaricomycotina</taxon>
        <taxon>Agaricomycetes</taxon>
        <taxon>Cantharellales</taxon>
        <taxon>Ceratobasidiaceae</taxon>
        <taxon>Rhizoctonia</taxon>
    </lineage>
</organism>
<gene>
    <name evidence="3" type="ORF">RDB_LOCUS40133</name>
</gene>
<keyword evidence="2" id="KW-0472">Membrane</keyword>
<feature type="compositionally biased region" description="Pro residues" evidence="1">
    <location>
        <begin position="126"/>
        <end position="153"/>
    </location>
</feature>
<name>A0A8H2XVN2_9AGAM</name>
<sequence>MILDADSPLKSPATSRPTIRQLPSSSLRHVTGAFSSSRDATIYSETTPLLYDRAPQSMYDDLQPPAYDDINGLSQKTSARQRLWARCAIAFLIVLLGVGIFSAYYLKKNRTIPTQPSRDPVKEPTPTKPLPSPSLPPLPQLPHFPDPSAPHVPPTSGRTDLCHPWAYTSFDNRPTDRLVYTVPSLLPMHIESGSICPTSSGQLESCSSSDEPISGKLQVLGADIELPHIEVSIRHGADDGLENVSVCLMQKGDRWILGLYVWGNEFTPLSQRLTPSASILVKLPYTQVHTLSTNLDYFTQSVGSNVLTETNALTFDALKFHAEGRGGVDVRNVTVGTMYAKIEVDNIQLEDTRVTKLLKLESYNGLIAGAVTLVYRDDSPPVEVDVKTTFATISFDATLEYSAQSKTAPRFDINLYSTYSPAILYTRDTLGTNSLATQTPPSILPLIHANVTSQYAMTQASVPATYHGSIELSSEYAAIATNDRAKGLANRSVSWKERVGMAYRGVVEWSHNGVPRRAGSVTVSTQFATARLMFLGLMDSETYRWQEEGTEIVYNLPVR</sequence>
<proteinExistence type="predicted"/>
<dbReference type="AlphaFoldDB" id="A0A8H2XVN2"/>
<accession>A0A8H2XVN2</accession>
<feature type="compositionally biased region" description="Polar residues" evidence="1">
    <location>
        <begin position="12"/>
        <end position="22"/>
    </location>
</feature>
<dbReference type="EMBL" id="CAJMWX010000845">
    <property type="protein sequence ID" value="CAE6434729.1"/>
    <property type="molecule type" value="Genomic_DNA"/>
</dbReference>
<protein>
    <submittedName>
        <fullName evidence="3">Uncharacterized protein</fullName>
    </submittedName>
</protein>
<feature type="transmembrane region" description="Helical" evidence="2">
    <location>
        <begin position="83"/>
        <end position="106"/>
    </location>
</feature>
<feature type="region of interest" description="Disordered" evidence="1">
    <location>
        <begin position="112"/>
        <end position="156"/>
    </location>
</feature>
<dbReference type="Proteomes" id="UP000663888">
    <property type="component" value="Unassembled WGS sequence"/>
</dbReference>